<keyword evidence="3 7" id="KW-0863">Zinc-finger</keyword>
<feature type="zinc finger region" description="C4-type" evidence="7">
    <location>
        <begin position="60"/>
        <end position="75"/>
    </location>
</feature>
<keyword evidence="4 7" id="KW-0862">Zinc</keyword>
<dbReference type="InterPro" id="IPR023627">
    <property type="entry name" value="Rcmb_RecR"/>
</dbReference>
<dbReference type="KEGG" id="mgz:GCW_03385"/>
<dbReference type="Gene3D" id="1.10.8.420">
    <property type="entry name" value="RecR Domain 1"/>
    <property type="match status" value="1"/>
</dbReference>
<proteinExistence type="inferred from homology"/>
<dbReference type="PROSITE" id="PS01300">
    <property type="entry name" value="RECR"/>
    <property type="match status" value="1"/>
</dbReference>
<dbReference type="GO" id="GO:0008270">
    <property type="term" value="F:zinc ion binding"/>
    <property type="evidence" value="ECO:0007669"/>
    <property type="project" value="UniProtKB-KW"/>
</dbReference>
<keyword evidence="1 7" id="KW-0479">Metal-binding</keyword>
<dbReference type="RefSeq" id="WP_011883339.1">
    <property type="nucleotide sequence ID" value="NC_023030.2"/>
</dbReference>
<keyword evidence="5 7" id="KW-0233">DNA recombination</keyword>
<gene>
    <name evidence="7 9" type="primary">recR</name>
    <name evidence="9" type="ORF">GCW_03385</name>
</gene>
<evidence type="ECO:0000256" key="1">
    <source>
        <dbReference type="ARBA" id="ARBA00022723"/>
    </source>
</evidence>
<evidence type="ECO:0000259" key="8">
    <source>
        <dbReference type="PROSITE" id="PS50880"/>
    </source>
</evidence>
<accession>A0A0F6CL83</accession>
<evidence type="ECO:0000313" key="9">
    <source>
        <dbReference type="EMBL" id="AHB99855.1"/>
    </source>
</evidence>
<dbReference type="SUPFAM" id="SSF111304">
    <property type="entry name" value="Recombination protein RecR"/>
    <property type="match status" value="1"/>
</dbReference>
<evidence type="ECO:0000313" key="10">
    <source>
        <dbReference type="Proteomes" id="UP000018735"/>
    </source>
</evidence>
<dbReference type="Gene3D" id="3.40.1360.10">
    <property type="match status" value="1"/>
</dbReference>
<dbReference type="InterPro" id="IPR000093">
    <property type="entry name" value="DNA_Rcmb_RecR"/>
</dbReference>
<feature type="domain" description="Toprim" evidence="8">
    <location>
        <begin position="83"/>
        <end position="178"/>
    </location>
</feature>
<sequence length="206" mass="23895">MASDLDLNEFNNLVEQISDLPSVSKKQAKKITQYLMTKSDRYVYDLIDVLKRAKLSIKICEMCQGWSNRSICSICSDESRNKNELCIVSFFDDLNVIEESQAYHGKYFILNHEISKKNKRIIEEINFDLLLDLIKKQKIEKVIIATNFTQDGQTTANYLRFLLDDFDLKIYRLGMGLPYNSSIDYADSFSLKGAFENKQLIKDKKA</sequence>
<dbReference type="PANTHER" id="PTHR30446">
    <property type="entry name" value="RECOMBINATION PROTEIN RECR"/>
    <property type="match status" value="1"/>
</dbReference>
<dbReference type="HOGENOM" id="CLU_060739_1_1_14"/>
<evidence type="ECO:0000256" key="7">
    <source>
        <dbReference type="HAMAP-Rule" id="MF_00017"/>
    </source>
</evidence>
<dbReference type="CDD" id="cd01025">
    <property type="entry name" value="TOPRIM_recR"/>
    <property type="match status" value="1"/>
</dbReference>
<dbReference type="InterPro" id="IPR015967">
    <property type="entry name" value="Rcmb_RecR_Znf"/>
</dbReference>
<dbReference type="InterPro" id="IPR034137">
    <property type="entry name" value="TOPRIM_RecR"/>
</dbReference>
<comment type="similarity">
    <text evidence="7">Belongs to the RecR family.</text>
</comment>
<dbReference type="Proteomes" id="UP000018735">
    <property type="component" value="Chromosome"/>
</dbReference>
<reference evidence="9 10" key="1">
    <citation type="journal article" date="2011" name="PLoS ONE">
        <title>Core proteome of the minimal cell: comparative proteomics of three mollicute species.</title>
        <authorList>
            <person name="Fisunov G.Y."/>
            <person name="Alexeev D.G."/>
            <person name="Bazaleev N.A."/>
            <person name="Ladygina V.G."/>
            <person name="Galyamina M.A."/>
            <person name="Kondratov I.G."/>
            <person name="Zhukova N.A."/>
            <person name="Serebryakova M.V."/>
            <person name="Demina I.A."/>
            <person name="Govorun V.M."/>
        </authorList>
    </citation>
    <scope>NUCLEOTIDE SEQUENCE [LARGE SCALE GENOMIC DNA]</scope>
    <source>
        <strain evidence="9 10">S6</strain>
    </source>
</reference>
<dbReference type="Pfam" id="PF13662">
    <property type="entry name" value="Toprim_4"/>
    <property type="match status" value="1"/>
</dbReference>
<dbReference type="HAMAP" id="MF_00017">
    <property type="entry name" value="RecR"/>
    <property type="match status" value="1"/>
</dbReference>
<dbReference type="PANTHER" id="PTHR30446:SF0">
    <property type="entry name" value="RECOMBINATION PROTEIN RECR"/>
    <property type="match status" value="1"/>
</dbReference>
<dbReference type="AlphaFoldDB" id="A0A0F6CL83"/>
<dbReference type="GO" id="GO:0006281">
    <property type="term" value="P:DNA repair"/>
    <property type="evidence" value="ECO:0007669"/>
    <property type="project" value="UniProtKB-UniRule"/>
</dbReference>
<name>A0A0F6CL83_MYCGL</name>
<evidence type="ECO:0000256" key="5">
    <source>
        <dbReference type="ARBA" id="ARBA00023172"/>
    </source>
</evidence>
<comment type="function">
    <text evidence="7">May play a role in DNA repair. It seems to be involved in an RecBC-independent recombinational process of DNA repair. It may act with RecF and RecO.</text>
</comment>
<evidence type="ECO:0000256" key="6">
    <source>
        <dbReference type="ARBA" id="ARBA00023204"/>
    </source>
</evidence>
<evidence type="ECO:0000256" key="4">
    <source>
        <dbReference type="ARBA" id="ARBA00022833"/>
    </source>
</evidence>
<dbReference type="EMBL" id="CP006916">
    <property type="protein sequence ID" value="AHB99855.1"/>
    <property type="molecule type" value="Genomic_DNA"/>
</dbReference>
<evidence type="ECO:0000256" key="2">
    <source>
        <dbReference type="ARBA" id="ARBA00022763"/>
    </source>
</evidence>
<dbReference type="GO" id="GO:0003677">
    <property type="term" value="F:DNA binding"/>
    <property type="evidence" value="ECO:0007669"/>
    <property type="project" value="UniProtKB-UniRule"/>
</dbReference>
<dbReference type="InterPro" id="IPR006171">
    <property type="entry name" value="TOPRIM_dom"/>
</dbReference>
<evidence type="ECO:0000256" key="3">
    <source>
        <dbReference type="ARBA" id="ARBA00022771"/>
    </source>
</evidence>
<dbReference type="GO" id="GO:0006310">
    <property type="term" value="P:DNA recombination"/>
    <property type="evidence" value="ECO:0007669"/>
    <property type="project" value="UniProtKB-UniRule"/>
</dbReference>
<protein>
    <recommendedName>
        <fullName evidence="7">Recombination protein RecR</fullName>
    </recommendedName>
</protein>
<keyword evidence="2 7" id="KW-0227">DNA damage</keyword>
<organism evidence="9 10">
    <name type="scientific">Mycoplasmoides gallisepticum S6</name>
    <dbReference type="NCBI Taxonomy" id="1006581"/>
    <lineage>
        <taxon>Bacteria</taxon>
        <taxon>Bacillati</taxon>
        <taxon>Mycoplasmatota</taxon>
        <taxon>Mycoplasmoidales</taxon>
        <taxon>Mycoplasmoidaceae</taxon>
        <taxon>Mycoplasmoides</taxon>
    </lineage>
</organism>
<dbReference type="eggNOG" id="COG0353">
    <property type="taxonomic scope" value="Bacteria"/>
</dbReference>
<keyword evidence="6 7" id="KW-0234">DNA repair</keyword>
<dbReference type="PROSITE" id="PS50880">
    <property type="entry name" value="TOPRIM"/>
    <property type="match status" value="1"/>
</dbReference>